<keyword evidence="4" id="KW-0560">Oxidoreductase</keyword>
<proteinExistence type="predicted"/>
<dbReference type="Gene3D" id="1.10.45.10">
    <property type="entry name" value="Vanillyl-alcohol Oxidase, Chain A, domain 4"/>
    <property type="match status" value="1"/>
</dbReference>
<dbReference type="SUPFAM" id="SSF55103">
    <property type="entry name" value="FAD-linked oxidases, C-terminal domain"/>
    <property type="match status" value="1"/>
</dbReference>
<keyword evidence="3" id="KW-0274">FAD</keyword>
<protein>
    <submittedName>
        <fullName evidence="7">FAD-binding oxidoreductase</fullName>
    </submittedName>
</protein>
<evidence type="ECO:0000256" key="1">
    <source>
        <dbReference type="ARBA" id="ARBA00001974"/>
    </source>
</evidence>
<dbReference type="InterPro" id="IPR016169">
    <property type="entry name" value="FAD-bd_PCMH_sub2"/>
</dbReference>
<feature type="region of interest" description="Disordered" evidence="5">
    <location>
        <begin position="1"/>
        <end position="21"/>
    </location>
</feature>
<dbReference type="InterPro" id="IPR016171">
    <property type="entry name" value="Vanillyl_alc_oxidase_C-sub2"/>
</dbReference>
<dbReference type="Gene3D" id="3.30.70.2740">
    <property type="match status" value="1"/>
</dbReference>
<organism evidence="7 8">
    <name type="scientific">Aurantimonas coralicida</name>
    <dbReference type="NCBI Taxonomy" id="182270"/>
    <lineage>
        <taxon>Bacteria</taxon>
        <taxon>Pseudomonadati</taxon>
        <taxon>Pseudomonadota</taxon>
        <taxon>Alphaproteobacteria</taxon>
        <taxon>Hyphomicrobiales</taxon>
        <taxon>Aurantimonadaceae</taxon>
        <taxon>Aurantimonas</taxon>
    </lineage>
</organism>
<evidence type="ECO:0000256" key="4">
    <source>
        <dbReference type="ARBA" id="ARBA00023002"/>
    </source>
</evidence>
<dbReference type="InterPro" id="IPR051914">
    <property type="entry name" value="FAD-linked_OxidoTrans_Type4"/>
</dbReference>
<evidence type="ECO:0000313" key="7">
    <source>
        <dbReference type="EMBL" id="HEU00753.1"/>
    </source>
</evidence>
<dbReference type="GO" id="GO:0071949">
    <property type="term" value="F:FAD binding"/>
    <property type="evidence" value="ECO:0007669"/>
    <property type="project" value="InterPro"/>
</dbReference>
<dbReference type="Proteomes" id="UP000885680">
    <property type="component" value="Unassembled WGS sequence"/>
</dbReference>
<evidence type="ECO:0000256" key="3">
    <source>
        <dbReference type="ARBA" id="ARBA00022827"/>
    </source>
</evidence>
<dbReference type="SUPFAM" id="SSF56176">
    <property type="entry name" value="FAD-binding/transporter-associated domain-like"/>
    <property type="match status" value="1"/>
</dbReference>
<evidence type="ECO:0000313" key="8">
    <source>
        <dbReference type="Proteomes" id="UP000885680"/>
    </source>
</evidence>
<dbReference type="InterPro" id="IPR036318">
    <property type="entry name" value="FAD-bd_PCMH-like_sf"/>
</dbReference>
<dbReference type="PANTHER" id="PTHR42934:SF2">
    <property type="entry name" value="GLYCOLATE OXIDASE SUBUNIT GLCD"/>
    <property type="match status" value="1"/>
</dbReference>
<name>A0A9C9THF8_9HYPH</name>
<reference evidence="7" key="1">
    <citation type="journal article" date="2020" name="mSystems">
        <title>Genome- and Community-Level Interaction Insights into Carbon Utilization and Element Cycling Functions of Hydrothermarchaeota in Hydrothermal Sediment.</title>
        <authorList>
            <person name="Zhou Z."/>
            <person name="Liu Y."/>
            <person name="Xu W."/>
            <person name="Pan J."/>
            <person name="Luo Z.H."/>
            <person name="Li M."/>
        </authorList>
    </citation>
    <scope>NUCLEOTIDE SEQUENCE</scope>
    <source>
        <strain evidence="7">HyVt-347</strain>
    </source>
</reference>
<dbReference type="Pfam" id="PF01565">
    <property type="entry name" value="FAD_binding_4"/>
    <property type="match status" value="1"/>
</dbReference>
<comment type="caution">
    <text evidence="7">The sequence shown here is derived from an EMBL/GenBank/DDBJ whole genome shotgun (WGS) entry which is preliminary data.</text>
</comment>
<dbReference type="GO" id="GO:0016491">
    <property type="term" value="F:oxidoreductase activity"/>
    <property type="evidence" value="ECO:0007669"/>
    <property type="project" value="UniProtKB-KW"/>
</dbReference>
<dbReference type="Pfam" id="PF02913">
    <property type="entry name" value="FAD-oxidase_C"/>
    <property type="match status" value="1"/>
</dbReference>
<comment type="cofactor">
    <cofactor evidence="1">
        <name>FAD</name>
        <dbReference type="ChEBI" id="CHEBI:57692"/>
    </cofactor>
</comment>
<dbReference type="Gene3D" id="3.30.465.10">
    <property type="match status" value="1"/>
</dbReference>
<keyword evidence="2" id="KW-0285">Flavoprotein</keyword>
<dbReference type="EMBL" id="DRGN01000150">
    <property type="protein sequence ID" value="HEU00753.1"/>
    <property type="molecule type" value="Genomic_DNA"/>
</dbReference>
<dbReference type="InterPro" id="IPR016164">
    <property type="entry name" value="FAD-linked_Oxase-like_C"/>
</dbReference>
<dbReference type="InterPro" id="IPR016166">
    <property type="entry name" value="FAD-bd_PCMH"/>
</dbReference>
<evidence type="ECO:0000256" key="5">
    <source>
        <dbReference type="SAM" id="MobiDB-lite"/>
    </source>
</evidence>
<gene>
    <name evidence="7" type="ORF">ENH89_10430</name>
</gene>
<sequence length="643" mass="70123">MSMSTSSSRRIVGGGASRSSLSRMPVSTTVFMGPFRLHNHSPSVSAARRACKRQSCSTHRLGCILSSRPDCVDIRPLRTPTAHPRRSRTTMDMDLLDALINALGAEHVVAPDDPRYYAFTFGDATMYRSRPDVVVFPGSADQVATVIKAARTHKSFVVPAGGLTGLSGGAVCQGGIQLNLSRMNKVLGIDTIAKTVVAEPGVSCAKVNEQLAAVGMIMPVAPASHLISTLGANIAECAGGTWGMSKGNFKNYLLTLQVVDGQGRIFDTAKPFPKQSTGPDLTALFLGSEGTMGVITQITLKCEFLPEDVWTIRACFEDESVLQTIHEGLAERHIELHSFEYMDGRMMEALGKPRAMLLLLQTAGHPAAAKDAADKTIELLKALGPVELKYTNDKDETDELYTERRSALGALAKADPNKPVIVQFDPVLPIRHFAEGAAKMRELAEAADLEIILYGHAGDGNLHPSFIVPDNIEQKRKARDVIRKFDEWIEANGGVFSGEHAVGFFLGRNMEDIRGTGEYLQGIKKTFDPDGVLNPGKIVDIDEPSLEQAPVDPKYREIAEIITLCAKCHLCKLDSPRFLEQPREYNTIRGRISMIDAACRGMVPFADIKPFAEEMRPWVGEMNCPAFIKDRMADLIDKTLAAD</sequence>
<dbReference type="AlphaFoldDB" id="A0A9C9THF8"/>
<accession>A0A9C9THF8</accession>
<feature type="domain" description="FAD-binding PCMH-type" evidence="6">
    <location>
        <begin position="127"/>
        <end position="305"/>
    </location>
</feature>
<dbReference type="InterPro" id="IPR004113">
    <property type="entry name" value="FAD-bd_oxidored_4_C"/>
</dbReference>
<evidence type="ECO:0000259" key="6">
    <source>
        <dbReference type="PROSITE" id="PS51387"/>
    </source>
</evidence>
<dbReference type="InterPro" id="IPR006094">
    <property type="entry name" value="Oxid_FAD_bind_N"/>
</dbReference>
<dbReference type="PROSITE" id="PS51387">
    <property type="entry name" value="FAD_PCMH"/>
    <property type="match status" value="1"/>
</dbReference>
<dbReference type="PANTHER" id="PTHR42934">
    <property type="entry name" value="GLYCOLATE OXIDASE SUBUNIT GLCD"/>
    <property type="match status" value="1"/>
</dbReference>
<evidence type="ECO:0000256" key="2">
    <source>
        <dbReference type="ARBA" id="ARBA00022630"/>
    </source>
</evidence>